<sequence>MKTHPVNDIIAWIKLNIFCFFLYGIAAYKLCIPDRKQTFGVRSCPSKFERRSGINIGEPKLAIEGVSLADILFGLWILFSFTSRVSLCFKHRYAVSKQGNVDTFIGTTMHILNCYRIYKEVTTSDIGTQWKEFILLYILFSSHNLIHRLTPSSNADTTCTIRALIVADYVLDTGLSSMEQFLGRQLGGI</sequence>
<keyword evidence="3" id="KW-1185">Reference proteome</keyword>
<keyword evidence="1" id="KW-0472">Membrane</keyword>
<dbReference type="EMBL" id="ML119652">
    <property type="protein sequence ID" value="RPA85661.1"/>
    <property type="molecule type" value="Genomic_DNA"/>
</dbReference>
<dbReference type="Proteomes" id="UP000275078">
    <property type="component" value="Unassembled WGS sequence"/>
</dbReference>
<evidence type="ECO:0000313" key="3">
    <source>
        <dbReference type="Proteomes" id="UP000275078"/>
    </source>
</evidence>
<keyword evidence="1" id="KW-0812">Transmembrane</keyword>
<dbReference type="AlphaFoldDB" id="A0A3N4IN92"/>
<feature type="transmembrane region" description="Helical" evidence="1">
    <location>
        <begin position="12"/>
        <end position="32"/>
    </location>
</feature>
<evidence type="ECO:0000313" key="2">
    <source>
        <dbReference type="EMBL" id="RPA85661.1"/>
    </source>
</evidence>
<keyword evidence="1" id="KW-1133">Transmembrane helix</keyword>
<accession>A0A3N4IN92</accession>
<reference evidence="2 3" key="1">
    <citation type="journal article" date="2018" name="Nat. Ecol. Evol.">
        <title>Pezizomycetes genomes reveal the molecular basis of ectomycorrhizal truffle lifestyle.</title>
        <authorList>
            <person name="Murat C."/>
            <person name="Payen T."/>
            <person name="Noel B."/>
            <person name="Kuo A."/>
            <person name="Morin E."/>
            <person name="Chen J."/>
            <person name="Kohler A."/>
            <person name="Krizsan K."/>
            <person name="Balestrini R."/>
            <person name="Da Silva C."/>
            <person name="Montanini B."/>
            <person name="Hainaut M."/>
            <person name="Levati E."/>
            <person name="Barry K.W."/>
            <person name="Belfiori B."/>
            <person name="Cichocki N."/>
            <person name="Clum A."/>
            <person name="Dockter R.B."/>
            <person name="Fauchery L."/>
            <person name="Guy J."/>
            <person name="Iotti M."/>
            <person name="Le Tacon F."/>
            <person name="Lindquist E.A."/>
            <person name="Lipzen A."/>
            <person name="Malagnac F."/>
            <person name="Mello A."/>
            <person name="Molinier V."/>
            <person name="Miyauchi S."/>
            <person name="Poulain J."/>
            <person name="Riccioni C."/>
            <person name="Rubini A."/>
            <person name="Sitrit Y."/>
            <person name="Splivallo R."/>
            <person name="Traeger S."/>
            <person name="Wang M."/>
            <person name="Zifcakova L."/>
            <person name="Wipf D."/>
            <person name="Zambonelli A."/>
            <person name="Paolocci F."/>
            <person name="Nowrousian M."/>
            <person name="Ottonello S."/>
            <person name="Baldrian P."/>
            <person name="Spatafora J.W."/>
            <person name="Henrissat B."/>
            <person name="Nagy L.G."/>
            <person name="Aury J.M."/>
            <person name="Wincker P."/>
            <person name="Grigoriev I.V."/>
            <person name="Bonfante P."/>
            <person name="Martin F.M."/>
        </authorList>
    </citation>
    <scope>NUCLEOTIDE SEQUENCE [LARGE SCALE GENOMIC DNA]</scope>
    <source>
        <strain evidence="2 3">RN42</strain>
    </source>
</reference>
<evidence type="ECO:0000256" key="1">
    <source>
        <dbReference type="SAM" id="Phobius"/>
    </source>
</evidence>
<name>A0A3N4IN92_ASCIM</name>
<organism evidence="2 3">
    <name type="scientific">Ascobolus immersus RN42</name>
    <dbReference type="NCBI Taxonomy" id="1160509"/>
    <lineage>
        <taxon>Eukaryota</taxon>
        <taxon>Fungi</taxon>
        <taxon>Dikarya</taxon>
        <taxon>Ascomycota</taxon>
        <taxon>Pezizomycotina</taxon>
        <taxon>Pezizomycetes</taxon>
        <taxon>Pezizales</taxon>
        <taxon>Ascobolaceae</taxon>
        <taxon>Ascobolus</taxon>
    </lineage>
</organism>
<proteinExistence type="predicted"/>
<gene>
    <name evidence="2" type="ORF">BJ508DRAFT_302490</name>
</gene>
<protein>
    <submittedName>
        <fullName evidence="2">Uncharacterized protein</fullName>
    </submittedName>
</protein>